<keyword evidence="2 6" id="KW-0699">rRNA-binding</keyword>
<dbReference type="HAMAP" id="MF_01345_B">
    <property type="entry name" value="Ribosomal_uS17_B"/>
    <property type="match status" value="1"/>
</dbReference>
<evidence type="ECO:0000313" key="7">
    <source>
        <dbReference type="EMBL" id="GHH49997.1"/>
    </source>
</evidence>
<comment type="similarity">
    <text evidence="1 6">Belongs to the universal ribosomal protein uS17 family.</text>
</comment>
<dbReference type="InterPro" id="IPR000266">
    <property type="entry name" value="Ribosomal_uS17"/>
</dbReference>
<keyword evidence="3 6" id="KW-0694">RNA-binding</keyword>
<accession>A0A919F6B7</accession>
<dbReference type="Pfam" id="PF00366">
    <property type="entry name" value="Ribosomal_S17"/>
    <property type="match status" value="1"/>
</dbReference>
<sequence>MSENTENKTLRTVEGRVVSNKMDKTVTVLVERQVKHALYGKYIKRSTKLHAHDADNACNEGDVVRVTEIAPMSKTKNWRVVEIVTRAAE</sequence>
<dbReference type="CDD" id="cd00364">
    <property type="entry name" value="Ribosomal_uS17"/>
    <property type="match status" value="1"/>
</dbReference>
<evidence type="ECO:0000256" key="6">
    <source>
        <dbReference type="HAMAP-Rule" id="MF_01345"/>
    </source>
</evidence>
<dbReference type="RefSeq" id="WP_140723590.1">
    <property type="nucleotide sequence ID" value="NZ_BNBA01000006.1"/>
</dbReference>
<protein>
    <recommendedName>
        <fullName evidence="6">Small ribosomal subunit protein uS17</fullName>
    </recommendedName>
</protein>
<evidence type="ECO:0000256" key="3">
    <source>
        <dbReference type="ARBA" id="ARBA00022884"/>
    </source>
</evidence>
<evidence type="ECO:0000256" key="5">
    <source>
        <dbReference type="ARBA" id="ARBA00023274"/>
    </source>
</evidence>
<dbReference type="PANTHER" id="PTHR10744:SF1">
    <property type="entry name" value="SMALL RIBOSOMAL SUBUNIT PROTEIN US17M"/>
    <property type="match status" value="1"/>
</dbReference>
<comment type="function">
    <text evidence="6">One of the primary rRNA binding proteins, it binds specifically to the 5'-end of 16S ribosomal RNA.</text>
</comment>
<reference evidence="7" key="1">
    <citation type="journal article" date="2014" name="Int. J. Syst. Evol. Microbiol.">
        <title>Complete genome sequence of Corynebacterium casei LMG S-19264T (=DSM 44701T), isolated from a smear-ripened cheese.</title>
        <authorList>
            <consortium name="US DOE Joint Genome Institute (JGI-PGF)"/>
            <person name="Walter F."/>
            <person name="Albersmeier A."/>
            <person name="Kalinowski J."/>
            <person name="Ruckert C."/>
        </authorList>
    </citation>
    <scope>NUCLEOTIDE SEQUENCE</scope>
    <source>
        <strain evidence="7">JCM 13306</strain>
    </source>
</reference>
<dbReference type="AlphaFoldDB" id="A0A919F6B7"/>
<dbReference type="InterPro" id="IPR019984">
    <property type="entry name" value="Ribosomal_uS17_bact/chlr"/>
</dbReference>
<dbReference type="GO" id="GO:0019843">
    <property type="term" value="F:rRNA binding"/>
    <property type="evidence" value="ECO:0007669"/>
    <property type="project" value="UniProtKB-UniRule"/>
</dbReference>
<proteinExistence type="inferred from homology"/>
<evidence type="ECO:0000256" key="4">
    <source>
        <dbReference type="ARBA" id="ARBA00022980"/>
    </source>
</evidence>
<dbReference type="NCBIfam" id="TIGR03635">
    <property type="entry name" value="uS17_bact"/>
    <property type="match status" value="1"/>
</dbReference>
<dbReference type="InterPro" id="IPR012340">
    <property type="entry name" value="NA-bd_OB-fold"/>
</dbReference>
<evidence type="ECO:0000256" key="2">
    <source>
        <dbReference type="ARBA" id="ARBA00022730"/>
    </source>
</evidence>
<dbReference type="SUPFAM" id="SSF50249">
    <property type="entry name" value="Nucleic acid-binding proteins"/>
    <property type="match status" value="1"/>
</dbReference>
<evidence type="ECO:0000313" key="8">
    <source>
        <dbReference type="Proteomes" id="UP000623958"/>
    </source>
</evidence>
<keyword evidence="8" id="KW-1185">Reference proteome</keyword>
<keyword evidence="5 6" id="KW-0687">Ribonucleoprotein</keyword>
<dbReference type="GO" id="GO:0006412">
    <property type="term" value="P:translation"/>
    <property type="evidence" value="ECO:0007669"/>
    <property type="project" value="UniProtKB-UniRule"/>
</dbReference>
<dbReference type="GO" id="GO:0003735">
    <property type="term" value="F:structural constituent of ribosome"/>
    <property type="evidence" value="ECO:0007669"/>
    <property type="project" value="UniProtKB-UniRule"/>
</dbReference>
<reference evidence="7" key="2">
    <citation type="submission" date="2020-09" db="EMBL/GenBank/DDBJ databases">
        <authorList>
            <person name="Sun Q."/>
            <person name="Ohkuma M."/>
        </authorList>
    </citation>
    <scope>NUCLEOTIDE SEQUENCE</scope>
    <source>
        <strain evidence="7">JCM 13306</strain>
    </source>
</reference>
<dbReference type="Gene3D" id="2.40.50.140">
    <property type="entry name" value="Nucleic acid-binding proteins"/>
    <property type="match status" value="1"/>
</dbReference>
<evidence type="ECO:0000256" key="1">
    <source>
        <dbReference type="ARBA" id="ARBA00010254"/>
    </source>
</evidence>
<name>A0A919F6B7_9XANT</name>
<dbReference type="PANTHER" id="PTHR10744">
    <property type="entry name" value="40S RIBOSOMAL PROTEIN S11 FAMILY MEMBER"/>
    <property type="match status" value="1"/>
</dbReference>
<dbReference type="NCBIfam" id="NF004123">
    <property type="entry name" value="PRK05610.1"/>
    <property type="match status" value="1"/>
</dbReference>
<dbReference type="GO" id="GO:0022627">
    <property type="term" value="C:cytosolic small ribosomal subunit"/>
    <property type="evidence" value="ECO:0007669"/>
    <property type="project" value="UniProtKB-UniRule"/>
</dbReference>
<dbReference type="PRINTS" id="PR00973">
    <property type="entry name" value="RIBOSOMALS17"/>
</dbReference>
<organism evidence="7 8">
    <name type="scientific">Xanthomonas boreopolis</name>
    <dbReference type="NCBI Taxonomy" id="86183"/>
    <lineage>
        <taxon>Bacteria</taxon>
        <taxon>Pseudomonadati</taxon>
        <taxon>Pseudomonadota</taxon>
        <taxon>Gammaproteobacteria</taxon>
        <taxon>Lysobacterales</taxon>
        <taxon>Lysobacteraceae</taxon>
        <taxon>Xanthomonas</taxon>
    </lineage>
</organism>
<gene>
    <name evidence="6 7" type="primary">rpsQ</name>
    <name evidence="7" type="ORF">GCM10009090_10140</name>
</gene>
<dbReference type="Proteomes" id="UP000623958">
    <property type="component" value="Unassembled WGS sequence"/>
</dbReference>
<keyword evidence="4 6" id="KW-0689">Ribosomal protein</keyword>
<comment type="subunit">
    <text evidence="6">Part of the 30S ribosomal subunit.</text>
</comment>
<comment type="caution">
    <text evidence="7">The sequence shown here is derived from an EMBL/GenBank/DDBJ whole genome shotgun (WGS) entry which is preliminary data.</text>
</comment>
<dbReference type="FunFam" id="2.40.50.140:FF:000204">
    <property type="entry name" value="30S ribosomal protein S17"/>
    <property type="match status" value="1"/>
</dbReference>
<dbReference type="EMBL" id="BNBA01000006">
    <property type="protein sequence ID" value="GHH49997.1"/>
    <property type="molecule type" value="Genomic_DNA"/>
</dbReference>